<comment type="caution">
    <text evidence="1">The sequence shown here is derived from an EMBL/GenBank/DDBJ whole genome shotgun (WGS) entry which is preliminary data.</text>
</comment>
<organism evidence="1 2">
    <name type="scientific">Punica granatum</name>
    <name type="common">Pomegranate</name>
    <dbReference type="NCBI Taxonomy" id="22663"/>
    <lineage>
        <taxon>Eukaryota</taxon>
        <taxon>Viridiplantae</taxon>
        <taxon>Streptophyta</taxon>
        <taxon>Embryophyta</taxon>
        <taxon>Tracheophyta</taxon>
        <taxon>Spermatophyta</taxon>
        <taxon>Magnoliopsida</taxon>
        <taxon>eudicotyledons</taxon>
        <taxon>Gunneridae</taxon>
        <taxon>Pentapetalae</taxon>
        <taxon>rosids</taxon>
        <taxon>malvids</taxon>
        <taxon>Myrtales</taxon>
        <taxon>Lythraceae</taxon>
        <taxon>Punica</taxon>
    </lineage>
</organism>
<dbReference type="Proteomes" id="UP000233551">
    <property type="component" value="Unassembled WGS sequence"/>
</dbReference>
<evidence type="ECO:0000313" key="2">
    <source>
        <dbReference type="Proteomes" id="UP000233551"/>
    </source>
</evidence>
<proteinExistence type="predicted"/>
<protein>
    <submittedName>
        <fullName evidence="1">Uncharacterized protein</fullName>
    </submittedName>
</protein>
<gene>
    <name evidence="1" type="ORF">CRG98_009294</name>
</gene>
<dbReference type="AlphaFoldDB" id="A0A2I0KP95"/>
<name>A0A2I0KP95_PUNGR</name>
<dbReference type="EMBL" id="PGOL01000462">
    <property type="protein sequence ID" value="PKI70302.1"/>
    <property type="molecule type" value="Genomic_DNA"/>
</dbReference>
<sequence length="424" mass="45696">MDSKYWKRSPKSSKYRGCYAVRTRWLASIAICRTIKNLLDNGIRYATVKALICRRLVPLLGRLPVCWGCKRKCLRRMLFSFGSPGRPVESFCFGDANGSPAFKGPDARPPGLLLALHGHIETFSKVPKRLYRLFDAPVNLGPFSSGCRRAAVFVTSMGNFGQFWPPPNGVFDLVDSILLSLEFARAKGSKDSTSEYVALLKPNVSCPGTCRCMLSVMGLCSGEGPIYPGVSLDLGGDARIEVECGEFALPEEVGRPSGHGSPCHGGKVKIVGGLPAKELVAGLGELPPSCGWPASSSSLSNLSVIEPSVGEVDHAVPEYTPSTFRGGLIWSLCAGTVLSMDGGSQLKGVNYLKSSEDLWGLVRWHSRLDPFPYSEPLTNLASYFGAHGILDEKAINKHASKQTELSLNPLDIPSGVAKLCAPEF</sequence>
<reference evidence="1 2" key="1">
    <citation type="submission" date="2017-11" db="EMBL/GenBank/DDBJ databases">
        <title>De-novo sequencing of pomegranate (Punica granatum L.) genome.</title>
        <authorList>
            <person name="Akparov Z."/>
            <person name="Amiraslanov A."/>
            <person name="Hajiyeva S."/>
            <person name="Abbasov M."/>
            <person name="Kaur K."/>
            <person name="Hamwieh A."/>
            <person name="Solovyev V."/>
            <person name="Salamov A."/>
            <person name="Braich B."/>
            <person name="Kosarev P."/>
            <person name="Mahmoud A."/>
            <person name="Hajiyev E."/>
            <person name="Babayeva S."/>
            <person name="Izzatullayeva V."/>
            <person name="Mammadov A."/>
            <person name="Mammadov A."/>
            <person name="Sharifova S."/>
            <person name="Ojaghi J."/>
            <person name="Eynullazada K."/>
            <person name="Bayramov B."/>
            <person name="Abdulazimova A."/>
            <person name="Shahmuradov I."/>
        </authorList>
    </citation>
    <scope>NUCLEOTIDE SEQUENCE [LARGE SCALE GENOMIC DNA]</scope>
    <source>
        <strain evidence="2">cv. AG2017</strain>
        <tissue evidence="1">Leaf</tissue>
    </source>
</reference>
<accession>A0A2I0KP95</accession>
<evidence type="ECO:0000313" key="1">
    <source>
        <dbReference type="EMBL" id="PKI70302.1"/>
    </source>
</evidence>
<keyword evidence="2" id="KW-1185">Reference proteome</keyword>